<evidence type="ECO:0008006" key="3">
    <source>
        <dbReference type="Google" id="ProtNLM"/>
    </source>
</evidence>
<evidence type="ECO:0000313" key="1">
    <source>
        <dbReference type="EMBL" id="KPV50382.1"/>
    </source>
</evidence>
<protein>
    <recommendedName>
        <fullName evidence="3">DUF2785 domain-containing protein</fullName>
    </recommendedName>
</protein>
<feature type="non-terminal residue" evidence="1">
    <location>
        <position position="76"/>
    </location>
</feature>
<reference evidence="1 2" key="1">
    <citation type="submission" date="2015-09" db="EMBL/GenBank/DDBJ databases">
        <title>Draft genome sequence of Kouleothrix aurantiaca JCM 19913.</title>
        <authorList>
            <person name="Hemp J."/>
        </authorList>
    </citation>
    <scope>NUCLEOTIDE SEQUENCE [LARGE SCALE GENOMIC DNA]</scope>
    <source>
        <strain evidence="1 2">COM-B</strain>
    </source>
</reference>
<name>A0A0P9F1U3_9CHLR</name>
<keyword evidence="2" id="KW-1185">Reference proteome</keyword>
<accession>A0A0P9F1U3</accession>
<gene>
    <name evidence="1" type="ORF">SE17_27285</name>
</gene>
<dbReference type="Proteomes" id="UP000050509">
    <property type="component" value="Unassembled WGS sequence"/>
</dbReference>
<dbReference type="EMBL" id="LJCR01001425">
    <property type="protein sequence ID" value="KPV50382.1"/>
    <property type="molecule type" value="Genomic_DNA"/>
</dbReference>
<sequence>MNREFWQSVVDADGALPEGHSAAGLAPELLGYLGSPDPWLRDDVAFEVLAAWIVRDNLFPPAELRAIGDKLAANLQ</sequence>
<evidence type="ECO:0000313" key="2">
    <source>
        <dbReference type="Proteomes" id="UP000050509"/>
    </source>
</evidence>
<proteinExistence type="predicted"/>
<comment type="caution">
    <text evidence="1">The sequence shown here is derived from an EMBL/GenBank/DDBJ whole genome shotgun (WGS) entry which is preliminary data.</text>
</comment>
<organism evidence="1 2">
    <name type="scientific">Kouleothrix aurantiaca</name>
    <dbReference type="NCBI Taxonomy" id="186479"/>
    <lineage>
        <taxon>Bacteria</taxon>
        <taxon>Bacillati</taxon>
        <taxon>Chloroflexota</taxon>
        <taxon>Chloroflexia</taxon>
        <taxon>Chloroflexales</taxon>
        <taxon>Roseiflexineae</taxon>
        <taxon>Roseiflexaceae</taxon>
        <taxon>Kouleothrix</taxon>
    </lineage>
</organism>
<dbReference type="AlphaFoldDB" id="A0A0P9F1U3"/>